<name>A0A1A6HJ64_NEOLE</name>
<dbReference type="EMBL" id="LZPO01028324">
    <property type="protein sequence ID" value="OBS77682.1"/>
    <property type="molecule type" value="Genomic_DNA"/>
</dbReference>
<dbReference type="Proteomes" id="UP000092124">
    <property type="component" value="Unassembled WGS sequence"/>
</dbReference>
<gene>
    <name evidence="1" type="ORF">A6R68_19929</name>
</gene>
<keyword evidence="2" id="KW-1185">Reference proteome</keyword>
<evidence type="ECO:0008006" key="3">
    <source>
        <dbReference type="Google" id="ProtNLM"/>
    </source>
</evidence>
<dbReference type="GO" id="GO:0043539">
    <property type="term" value="F:protein serine/threonine kinase activator activity"/>
    <property type="evidence" value="ECO:0007669"/>
    <property type="project" value="TreeGrafter"/>
</dbReference>
<organism evidence="1 2">
    <name type="scientific">Neotoma lepida</name>
    <name type="common">Desert woodrat</name>
    <dbReference type="NCBI Taxonomy" id="56216"/>
    <lineage>
        <taxon>Eukaryota</taxon>
        <taxon>Metazoa</taxon>
        <taxon>Chordata</taxon>
        <taxon>Craniata</taxon>
        <taxon>Vertebrata</taxon>
        <taxon>Euteleostomi</taxon>
        <taxon>Mammalia</taxon>
        <taxon>Eutheria</taxon>
        <taxon>Euarchontoglires</taxon>
        <taxon>Glires</taxon>
        <taxon>Rodentia</taxon>
        <taxon>Myomorpha</taxon>
        <taxon>Muroidea</taxon>
        <taxon>Cricetidae</taxon>
        <taxon>Neotominae</taxon>
        <taxon>Neotoma</taxon>
    </lineage>
</organism>
<dbReference type="STRING" id="56216.A0A1A6HJ64"/>
<sequence length="318" mass="36190">MTTSYYSALVLHYRICGGIQDKNEKNRPSLKSLKTDNRLEKSKYKPLCGKIFYLDLPSITVCEKLQKDIKDLGGVCLSRGKLLAEKAVKDHDFIPANSILSNALSWGVKILHIDDIRYYIEQKKKELCTLKKSSTSVRDAVEDVNRSYRPFYLQLTSMPSINYSTQKPCSPFDGDKPSSIQKQAQPKLRIKYSVGSLSSVSANILKNTEPKEKLQLEPIFQDMGESNGERLKQNFQCEETQKPEQKLVFASEPMTYCSTGLKGRDEKTVSMFNASEPDLKQNCTQLPPCQKMIQYRGEVTLQVCLSHVYKFLISVQKK</sequence>
<dbReference type="GO" id="GO:0031431">
    <property type="term" value="C:Dbf4-dependent protein kinase complex"/>
    <property type="evidence" value="ECO:0007669"/>
    <property type="project" value="TreeGrafter"/>
</dbReference>
<dbReference type="GO" id="GO:0010571">
    <property type="term" value="P:positive regulation of nuclear cell cycle DNA replication"/>
    <property type="evidence" value="ECO:0007669"/>
    <property type="project" value="TreeGrafter"/>
</dbReference>
<dbReference type="InterPro" id="IPR051590">
    <property type="entry name" value="Replication_Regulatory_Kinase"/>
</dbReference>
<dbReference type="PANTHER" id="PTHR15375">
    <property type="entry name" value="ACTIVATOR OF S-PHASE KINASE-RELATED"/>
    <property type="match status" value="1"/>
</dbReference>
<reference evidence="1 2" key="1">
    <citation type="submission" date="2016-06" db="EMBL/GenBank/DDBJ databases">
        <title>The Draft Genome Sequence and Annotation of the Desert Woodrat Neotoma lepida.</title>
        <authorList>
            <person name="Campbell M."/>
            <person name="Oakeson K.F."/>
            <person name="Yandell M."/>
            <person name="Halpert J.R."/>
            <person name="Dearing D."/>
        </authorList>
    </citation>
    <scope>NUCLEOTIDE SEQUENCE [LARGE SCALE GENOMIC DNA]</scope>
    <source>
        <strain evidence="1">417</strain>
        <tissue evidence="1">Liver</tissue>
    </source>
</reference>
<evidence type="ECO:0000313" key="2">
    <source>
        <dbReference type="Proteomes" id="UP000092124"/>
    </source>
</evidence>
<dbReference type="OrthoDB" id="21380at2759"/>
<dbReference type="Gene3D" id="2.10.50.40">
    <property type="match status" value="1"/>
</dbReference>
<proteinExistence type="predicted"/>
<dbReference type="AlphaFoldDB" id="A0A1A6HJ64"/>
<protein>
    <recommendedName>
        <fullName evidence="3">BRCT domain-containing protein</fullName>
    </recommendedName>
</protein>
<comment type="caution">
    <text evidence="1">The sequence shown here is derived from an EMBL/GenBank/DDBJ whole genome shotgun (WGS) entry which is preliminary data.</text>
</comment>
<accession>A0A1A6HJ64</accession>
<dbReference type="GO" id="GO:1901987">
    <property type="term" value="P:regulation of cell cycle phase transition"/>
    <property type="evidence" value="ECO:0007669"/>
    <property type="project" value="TreeGrafter"/>
</dbReference>
<evidence type="ECO:0000313" key="1">
    <source>
        <dbReference type="EMBL" id="OBS77682.1"/>
    </source>
</evidence>
<feature type="non-terminal residue" evidence="1">
    <location>
        <position position="318"/>
    </location>
</feature>
<dbReference type="PANTHER" id="PTHR15375:SF22">
    <property type="entry name" value="PROTEIN DBF4 HOMOLOG A"/>
    <property type="match status" value="1"/>
</dbReference>